<sequence>MSRIDVNPYYMPLYSNRPSKKGNLMKRVLVLLIVSFLLFSLTMPISAKITVVKPNLPDYSAWPYKYSSVCWVDGDGRKAEVSVYGKAEYGAKSFEYIFVFSVVSVWYVHVVTTNDVLSFFSVYRPYPDNSPGKEKWTKFDWKSAEDYTVAKEVLSDIESFMKSRCPKVDGEITEFFTNLFQKAGYHRR</sequence>
<accession>A0A1G2K5M6</accession>
<evidence type="ECO:0000313" key="2">
    <source>
        <dbReference type="Proteomes" id="UP000177152"/>
    </source>
</evidence>
<comment type="caution">
    <text evidence="1">The sequence shown here is derived from an EMBL/GenBank/DDBJ whole genome shotgun (WGS) entry which is preliminary data.</text>
</comment>
<dbReference type="AlphaFoldDB" id="A0A1G2K5M6"/>
<organism evidence="1 2">
    <name type="scientific">Candidatus Sungbacteria bacterium RIFCSPHIGHO2_01_FULL_47_32</name>
    <dbReference type="NCBI Taxonomy" id="1802264"/>
    <lineage>
        <taxon>Bacteria</taxon>
        <taxon>Candidatus Sungiibacteriota</taxon>
    </lineage>
</organism>
<reference evidence="1 2" key="1">
    <citation type="journal article" date="2016" name="Nat. Commun.">
        <title>Thousands of microbial genomes shed light on interconnected biogeochemical processes in an aquifer system.</title>
        <authorList>
            <person name="Anantharaman K."/>
            <person name="Brown C.T."/>
            <person name="Hug L.A."/>
            <person name="Sharon I."/>
            <person name="Castelle C.J."/>
            <person name="Probst A.J."/>
            <person name="Thomas B.C."/>
            <person name="Singh A."/>
            <person name="Wilkins M.J."/>
            <person name="Karaoz U."/>
            <person name="Brodie E.L."/>
            <person name="Williams K.H."/>
            <person name="Hubbard S.S."/>
            <person name="Banfield J.F."/>
        </authorList>
    </citation>
    <scope>NUCLEOTIDE SEQUENCE [LARGE SCALE GENOMIC DNA]</scope>
</reference>
<proteinExistence type="predicted"/>
<dbReference type="EMBL" id="MHQC01000047">
    <property type="protein sequence ID" value="OGZ93881.1"/>
    <property type="molecule type" value="Genomic_DNA"/>
</dbReference>
<evidence type="ECO:0000313" key="1">
    <source>
        <dbReference type="EMBL" id="OGZ93881.1"/>
    </source>
</evidence>
<gene>
    <name evidence="1" type="ORF">A2633_05185</name>
</gene>
<name>A0A1G2K5M6_9BACT</name>
<dbReference type="Proteomes" id="UP000177152">
    <property type="component" value="Unassembled WGS sequence"/>
</dbReference>
<protein>
    <submittedName>
        <fullName evidence="1">Uncharacterized protein</fullName>
    </submittedName>
</protein>